<keyword evidence="2" id="KW-1185">Reference proteome</keyword>
<evidence type="ECO:0000313" key="2">
    <source>
        <dbReference type="Proteomes" id="UP001396334"/>
    </source>
</evidence>
<organism evidence="1 2">
    <name type="scientific">Hibiscus sabdariffa</name>
    <name type="common">roselle</name>
    <dbReference type="NCBI Taxonomy" id="183260"/>
    <lineage>
        <taxon>Eukaryota</taxon>
        <taxon>Viridiplantae</taxon>
        <taxon>Streptophyta</taxon>
        <taxon>Embryophyta</taxon>
        <taxon>Tracheophyta</taxon>
        <taxon>Spermatophyta</taxon>
        <taxon>Magnoliopsida</taxon>
        <taxon>eudicotyledons</taxon>
        <taxon>Gunneridae</taxon>
        <taxon>Pentapetalae</taxon>
        <taxon>rosids</taxon>
        <taxon>malvids</taxon>
        <taxon>Malvales</taxon>
        <taxon>Malvaceae</taxon>
        <taxon>Malvoideae</taxon>
        <taxon>Hibiscus</taxon>
    </lineage>
</organism>
<evidence type="ECO:0000313" key="1">
    <source>
        <dbReference type="EMBL" id="KAK9006191.1"/>
    </source>
</evidence>
<proteinExistence type="predicted"/>
<reference evidence="1 2" key="1">
    <citation type="journal article" date="2024" name="G3 (Bethesda)">
        <title>Genome assembly of Hibiscus sabdariffa L. provides insights into metabolisms of medicinal natural products.</title>
        <authorList>
            <person name="Kim T."/>
        </authorList>
    </citation>
    <scope>NUCLEOTIDE SEQUENCE [LARGE SCALE GENOMIC DNA]</scope>
    <source>
        <strain evidence="1">TK-2024</strain>
        <tissue evidence="1">Old leaves</tissue>
    </source>
</reference>
<sequence>MMARSFFSDLFTSEPRVDRQFPMHGCFPLVDGTTLQRLADLRRLFVSDARCGISGVDVEDVNHVLRLDAVYWDLMFEGTYWFIWLNRNGFVFNVGNDEPRQSVLDRSRMWLASALAIAGHVGLAMQSSSRIGRGIVSWSPPPPRWVKLNLDAAKCNLNDYMACGGLVRDNKGN</sequence>
<gene>
    <name evidence="1" type="ORF">V6N11_035236</name>
</gene>
<dbReference type="EMBL" id="JBBPBN010000029">
    <property type="protein sequence ID" value="KAK9006191.1"/>
    <property type="molecule type" value="Genomic_DNA"/>
</dbReference>
<name>A0ABR2QZS7_9ROSI</name>
<accession>A0ABR2QZS7</accession>
<dbReference type="Proteomes" id="UP001396334">
    <property type="component" value="Unassembled WGS sequence"/>
</dbReference>
<protein>
    <submittedName>
        <fullName evidence="1">Uncharacterized protein</fullName>
    </submittedName>
</protein>
<comment type="caution">
    <text evidence="1">The sequence shown here is derived from an EMBL/GenBank/DDBJ whole genome shotgun (WGS) entry which is preliminary data.</text>
</comment>